<dbReference type="GeneID" id="101851623"/>
<evidence type="ECO:0000313" key="3">
    <source>
        <dbReference type="Proteomes" id="UP000694888"/>
    </source>
</evidence>
<evidence type="ECO:0000256" key="2">
    <source>
        <dbReference type="SAM" id="MobiDB-lite"/>
    </source>
</evidence>
<dbReference type="Proteomes" id="UP000694888">
    <property type="component" value="Unplaced"/>
</dbReference>
<dbReference type="PANTHER" id="PTHR21255:SF65">
    <property type="entry name" value="TCTEX1 DOMAIN-CONTAINING PROTEIN 2"/>
    <property type="match status" value="1"/>
</dbReference>
<accession>A0ABM1AC82</accession>
<dbReference type="InterPro" id="IPR038586">
    <property type="entry name" value="Tctex-1-like_sf"/>
</dbReference>
<dbReference type="InterPro" id="IPR005334">
    <property type="entry name" value="Tctex-1-like"/>
</dbReference>
<dbReference type="RefSeq" id="XP_012944935.1">
    <property type="nucleotide sequence ID" value="XM_013089481.1"/>
</dbReference>
<proteinExistence type="inferred from homology"/>
<protein>
    <submittedName>
        <fullName evidence="4">Uncharacterized protein LOC101851623</fullName>
    </submittedName>
</protein>
<dbReference type="Pfam" id="PF03645">
    <property type="entry name" value="Tctex-1"/>
    <property type="match status" value="1"/>
</dbReference>
<feature type="region of interest" description="Disordered" evidence="2">
    <location>
        <begin position="1"/>
        <end position="94"/>
    </location>
</feature>
<dbReference type="Gene3D" id="3.30.1140.40">
    <property type="entry name" value="Tctex-1"/>
    <property type="match status" value="1"/>
</dbReference>
<reference evidence="4" key="1">
    <citation type="submission" date="2025-08" db="UniProtKB">
        <authorList>
            <consortium name="RefSeq"/>
        </authorList>
    </citation>
    <scope>IDENTIFICATION</scope>
</reference>
<dbReference type="PANTHER" id="PTHR21255">
    <property type="entry name" value="T-COMPLEX-ASSOCIATED-TESTIS-EXPRESSED 1/ DYNEIN LIGHT CHAIN"/>
    <property type="match status" value="1"/>
</dbReference>
<comment type="similarity">
    <text evidence="1">Belongs to the dynein light chain Tctex-type family.</text>
</comment>
<organism evidence="3 4">
    <name type="scientific">Aplysia californica</name>
    <name type="common">California sea hare</name>
    <dbReference type="NCBI Taxonomy" id="6500"/>
    <lineage>
        <taxon>Eukaryota</taxon>
        <taxon>Metazoa</taxon>
        <taxon>Spiralia</taxon>
        <taxon>Lophotrochozoa</taxon>
        <taxon>Mollusca</taxon>
        <taxon>Gastropoda</taxon>
        <taxon>Heterobranchia</taxon>
        <taxon>Euthyneura</taxon>
        <taxon>Tectipleura</taxon>
        <taxon>Aplysiida</taxon>
        <taxon>Aplysioidea</taxon>
        <taxon>Aplysiidae</taxon>
        <taxon>Aplysia</taxon>
    </lineage>
</organism>
<name>A0ABM1AC82_APLCA</name>
<sequence>MRPPPEPEAVVSDTEHIDTVRGDNNTELGWAAQADNTVNVDSLCVRLGDDETGDQSENRRSSDSASPGQWHERRSKDTNASNSDVRDSAVSKKASVSAAQLRRLSLGLPRQSFLMRMAANVKTKTANTYRMEPVPGKEFSWTKAKHTVEHVSDRFLADLPEYSSHEAPNLIKALGSQILQKIKKHDWPRYKFVCHVTLAQVADQGLIVADRTIWAKDTDNCVAITRRFKDYVAVITLHALYFE</sequence>
<keyword evidence="3" id="KW-1185">Reference proteome</keyword>
<gene>
    <name evidence="4" type="primary">LOC101851623</name>
</gene>
<evidence type="ECO:0000256" key="1">
    <source>
        <dbReference type="ARBA" id="ARBA00005361"/>
    </source>
</evidence>
<evidence type="ECO:0000313" key="4">
    <source>
        <dbReference type="RefSeq" id="XP_012944935.1"/>
    </source>
</evidence>